<dbReference type="EMBL" id="ACYG01000028">
    <property type="protein sequence ID" value="EEV16788.1"/>
    <property type="molecule type" value="Genomic_DNA"/>
</dbReference>
<dbReference type="Proteomes" id="UP000005709">
    <property type="component" value="Unassembled WGS sequence"/>
</dbReference>
<dbReference type="eggNOG" id="ENOG5030YCA">
    <property type="taxonomic scope" value="Bacteria"/>
</dbReference>
<gene>
    <name evidence="2" type="ORF">CAMGR0001_1804</name>
</gene>
<dbReference type="AlphaFoldDB" id="C8PK94"/>
<reference evidence="2 3" key="1">
    <citation type="submission" date="2009-07" db="EMBL/GenBank/DDBJ databases">
        <authorList>
            <person name="Madupu R."/>
            <person name="Sebastian Y."/>
            <person name="Durkin A.S."/>
            <person name="Torralba M."/>
            <person name="Methe B."/>
            <person name="Sutton G.G."/>
            <person name="Strausberg R.L."/>
            <person name="Nelson K.E."/>
        </authorList>
    </citation>
    <scope>NUCLEOTIDE SEQUENCE [LARGE SCALE GENOMIC DNA]</scope>
    <source>
        <strain evidence="2 3">RM3268</strain>
    </source>
</reference>
<protein>
    <recommendedName>
        <fullName evidence="1">UPF0763 protein CAMGR0001_1804</fullName>
    </recommendedName>
</protein>
<keyword evidence="3" id="KW-1185">Reference proteome</keyword>
<dbReference type="HAMAP" id="MF_02110">
    <property type="entry name" value="UPF0763"/>
    <property type="match status" value="1"/>
</dbReference>
<dbReference type="STRING" id="824.CGRAC_1618"/>
<evidence type="ECO:0000256" key="1">
    <source>
        <dbReference type="HAMAP-Rule" id="MF_02110"/>
    </source>
</evidence>
<dbReference type="OrthoDB" id="5324700at2"/>
<evidence type="ECO:0000313" key="3">
    <source>
        <dbReference type="Proteomes" id="UP000005709"/>
    </source>
</evidence>
<dbReference type="RefSeq" id="WP_005872648.1">
    <property type="nucleotide sequence ID" value="NZ_ACYG01000028.1"/>
</dbReference>
<comment type="similarity">
    <text evidence="1">Belongs to the UPF0763 family.</text>
</comment>
<name>C8PK94_9BACT</name>
<dbReference type="InterPro" id="IPR019724">
    <property type="entry name" value="UPF0763"/>
</dbReference>
<sequence>MEEKDKALKKIDKASEFFGLDSSKRTVFEISQGEDNEKKLTLKSGSWSDEEPWFGIDENNEVHTMISIKSLANLIAATKNAMQENFNLKLERSILQHTPVDFGDAWIVCMDEIRRLTGANPSAKRLSLDVDAVVSRVKSLHPNLFIDIEELIKTKAGGRE</sequence>
<accession>C8PK94</accession>
<evidence type="ECO:0000313" key="2">
    <source>
        <dbReference type="EMBL" id="EEV16788.1"/>
    </source>
</evidence>
<dbReference type="Pfam" id="PF10788">
    <property type="entry name" value="DUF2603"/>
    <property type="match status" value="1"/>
</dbReference>
<comment type="caution">
    <text evidence="2">The sequence shown here is derived from an EMBL/GenBank/DDBJ whole genome shotgun (WGS) entry which is preliminary data.</text>
</comment>
<proteinExistence type="inferred from homology"/>
<organism evidence="2 3">
    <name type="scientific">Campylobacter gracilis RM3268</name>
    <dbReference type="NCBI Taxonomy" id="553220"/>
    <lineage>
        <taxon>Bacteria</taxon>
        <taxon>Pseudomonadati</taxon>
        <taxon>Campylobacterota</taxon>
        <taxon>Epsilonproteobacteria</taxon>
        <taxon>Campylobacterales</taxon>
        <taxon>Campylobacteraceae</taxon>
        <taxon>Campylobacter</taxon>
    </lineage>
</organism>